<reference evidence="1" key="1">
    <citation type="journal article" date="2019" name="Genome Biol. Evol.">
        <title>Evidence of extensive intraspecific noncoding reshuffling in a 169-kb mitochondrial genome of a basidiomycetous fungus.</title>
        <authorList>
            <person name="Lee H.H."/>
            <person name="Ke H.M."/>
            <person name="Lin C.I."/>
            <person name="Lee T.J."/>
            <person name="Chung C.L."/>
            <person name="Tsai I.J."/>
        </authorList>
    </citation>
    <scope>NUCLEOTIDE SEQUENCE</scope>
    <source>
        <strain evidence="1">BCRC 35384</strain>
    </source>
</reference>
<accession>A0A5B9RJK7</accession>
<sequence length="287" mass="33216">MEQKETRNHPFEQVNVNKHNSLSISNLGGFQSILYNMKKLNKKNIKPVFRNLDYPIQGAVSFADLLRKFINEFSLTPIIYVSVLAQMKCVSGKHATIGNRRPLNVRDPKDVMTYVKYLETIFNTQMQKYKTEVPISIFFNYSVEGEGTFQTMKRIVSANKTDLLKENNLDMLDNLPLDRDYSGWGGIITHLSRLVYLVKDLKYTNLKDKYFEVTDLGAGRSSVKAFTLDGLQLYQFIDSMVNFNEFTRLIGDSTYHIKDNKVYFIYKSIKPKKYITKLPAPLGEVRK</sequence>
<geneLocation type="mitochondrion" evidence="1"/>
<protein>
    <submittedName>
        <fullName evidence="1">Uncharacterized protein</fullName>
    </submittedName>
</protein>
<proteinExistence type="predicted"/>
<evidence type="ECO:0000313" key="1">
    <source>
        <dbReference type="EMBL" id="QEG56965.1"/>
    </source>
</evidence>
<name>A0A5B9RJK7_9AGAM</name>
<keyword evidence="1" id="KW-0496">Mitochondrion</keyword>
<dbReference type="EMBL" id="MK623257">
    <property type="protein sequence ID" value="QEG56965.1"/>
    <property type="molecule type" value="Genomic_DNA"/>
</dbReference>
<dbReference type="AlphaFoldDB" id="A0A5B9RJK7"/>
<reference evidence="1" key="2">
    <citation type="submission" date="2019-03" db="EMBL/GenBank/DDBJ databases">
        <authorList>
            <person name="Lee H.-H."/>
            <person name="Tsai I.J."/>
        </authorList>
    </citation>
    <scope>NUCLEOTIDE SEQUENCE</scope>
    <source>
        <strain evidence="1">BCRC 35384</strain>
    </source>
</reference>
<organism evidence="1">
    <name type="scientific">Porodaedalea pini</name>
    <dbReference type="NCBI Taxonomy" id="108901"/>
    <lineage>
        <taxon>Eukaryota</taxon>
        <taxon>Fungi</taxon>
        <taxon>Dikarya</taxon>
        <taxon>Basidiomycota</taxon>
        <taxon>Agaricomycotina</taxon>
        <taxon>Agaricomycetes</taxon>
        <taxon>Hymenochaetales</taxon>
        <taxon>Hymenochaetaceae</taxon>
        <taxon>Porodaedalea</taxon>
    </lineage>
</organism>
<gene>
    <name evidence="1" type="ORF">PPIT_000082</name>
</gene>